<sequence length="117" mass="13259">MIGRDNIYMDVLGEALNHPITGIGLTGDVTYRGGYVYNFFIEILSHFGLIIGILIIVAVVLAIIKTIFNKNPYIANMCLIWLGYGFVHLVSNSYLTSFRFWIFLGKVLKGLNLKWKL</sequence>
<keyword evidence="1" id="KW-0472">Membrane</keyword>
<proteinExistence type="predicted"/>
<dbReference type="Proteomes" id="UP000214588">
    <property type="component" value="Unassembled WGS sequence"/>
</dbReference>
<comment type="caution">
    <text evidence="2">The sequence shown here is derived from an EMBL/GenBank/DDBJ whole genome shotgun (WGS) entry which is preliminary data.</text>
</comment>
<reference evidence="2 3" key="1">
    <citation type="submission" date="2017-06" db="EMBL/GenBank/DDBJ databases">
        <title>Draft Genome Sequence of Natranaerobius trueperi halophilic, alkalithermophilic bacteria from soda lakes.</title>
        <authorList>
            <person name="Zhao B."/>
        </authorList>
    </citation>
    <scope>NUCLEOTIDE SEQUENCE [LARGE SCALE GENOMIC DNA]</scope>
    <source>
        <strain evidence="2 3">DSM 18760</strain>
    </source>
</reference>
<name>A0A226BYL9_9FIRM</name>
<gene>
    <name evidence="2" type="ORF">CDO51_09625</name>
</gene>
<evidence type="ECO:0000313" key="3">
    <source>
        <dbReference type="Proteomes" id="UP000214588"/>
    </source>
</evidence>
<evidence type="ECO:0000256" key="1">
    <source>
        <dbReference type="SAM" id="Phobius"/>
    </source>
</evidence>
<evidence type="ECO:0000313" key="2">
    <source>
        <dbReference type="EMBL" id="OWZ83230.1"/>
    </source>
</evidence>
<feature type="transmembrane region" description="Helical" evidence="1">
    <location>
        <begin position="43"/>
        <end position="64"/>
    </location>
</feature>
<dbReference type="EMBL" id="NIQC01000023">
    <property type="protein sequence ID" value="OWZ83230.1"/>
    <property type="molecule type" value="Genomic_DNA"/>
</dbReference>
<keyword evidence="1" id="KW-1133">Transmembrane helix</keyword>
<organism evidence="2 3">
    <name type="scientific">Natranaerobius trueperi</name>
    <dbReference type="NCBI Taxonomy" id="759412"/>
    <lineage>
        <taxon>Bacteria</taxon>
        <taxon>Bacillati</taxon>
        <taxon>Bacillota</taxon>
        <taxon>Clostridia</taxon>
        <taxon>Natranaerobiales</taxon>
        <taxon>Natranaerobiaceae</taxon>
        <taxon>Natranaerobius</taxon>
    </lineage>
</organism>
<dbReference type="OrthoDB" id="2964729at2"/>
<accession>A0A226BYL9</accession>
<dbReference type="AlphaFoldDB" id="A0A226BYL9"/>
<keyword evidence="3" id="KW-1185">Reference proteome</keyword>
<dbReference type="RefSeq" id="WP_089024056.1">
    <property type="nucleotide sequence ID" value="NZ_NIQC01000023.1"/>
</dbReference>
<keyword evidence="1" id="KW-0812">Transmembrane</keyword>
<protein>
    <submittedName>
        <fullName evidence="2">Uncharacterized protein</fullName>
    </submittedName>
</protein>